<dbReference type="RefSeq" id="WP_308982134.1">
    <property type="nucleotide sequence ID" value="NZ_JAVIDL010000051.1"/>
</dbReference>
<dbReference type="PANTHER" id="PTHR11236">
    <property type="entry name" value="AMINOBENZOATE/ANTHRANILATE SYNTHASE"/>
    <property type="match status" value="1"/>
</dbReference>
<name>A0AAW8JEM3_9GAMM</name>
<dbReference type="SUPFAM" id="SSF56322">
    <property type="entry name" value="ADC synthase"/>
    <property type="match status" value="1"/>
</dbReference>
<feature type="domain" description="Chorismate-utilising enzyme C-terminal" evidence="1">
    <location>
        <begin position="187"/>
        <end position="441"/>
    </location>
</feature>
<dbReference type="InterPro" id="IPR015890">
    <property type="entry name" value="Chorismate_C"/>
</dbReference>
<dbReference type="GO" id="GO:0000162">
    <property type="term" value="P:L-tryptophan biosynthetic process"/>
    <property type="evidence" value="ECO:0007669"/>
    <property type="project" value="TreeGrafter"/>
</dbReference>
<accession>A0AAW8JEM3</accession>
<reference evidence="2" key="1">
    <citation type="submission" date="2023-08" db="EMBL/GenBank/DDBJ databases">
        <title>Emergence of clinically-relevant ST2 carbapenem-resistant Acinetobacter baumannii strains in hospital sewages in Zhejiang, East of China.</title>
        <authorList>
            <person name="Kaichao C."/>
            <person name="Zhang R."/>
        </authorList>
    </citation>
    <scope>NUCLEOTIDE SEQUENCE</scope>
    <source>
        <strain evidence="2">M-RB-37</strain>
    </source>
</reference>
<dbReference type="PANTHER" id="PTHR11236:SF50">
    <property type="entry name" value="AMINODEOXYCHORISMATE SYNTHASE COMPONENT 1"/>
    <property type="match status" value="1"/>
</dbReference>
<sequence length="457" mass="51907">MSTKPIFKEFFANSDLNAPIILQAFSDLYGCIYLNDNNHPCIGFLPDHYVLFKNKKWQYFQKNGFNQYKETNDNASLSHTFPIHPDEVQSTQTGFEGGYMGFIDYNFAASQFISSPGLNQPQVYLGCYHSYLKKEQSAWFFYSHNDAITAQQDLLYLKQKLEQYLKDPAQQLDRFSLNQKCAAKWSKAQYQHAFQRIQDYIIAGDCYQINLTQAFTAEATGSLIHTAEQFWQLTQAPYSGYLKLDEFELLSCSPELFIEFSTQQKLITKPIKGTMPRDADPVQDQINKQQLINSTKDQAENLMIVDLLRNDLSVYAEIGSVKTPQLFAIESFNQVHHMVSEIHATLKADVNPLNLLLSALPGGSITGAPKIRAMQIIEELEAAPRGAYCGSMGYFNFNGTGSWNILIRSIQKYQNQLSIWAGGGITIASDCDAEYQECLDKVSAMLELINTWQRETL</sequence>
<gene>
    <name evidence="2" type="ORF">RFH47_15605</name>
</gene>
<dbReference type="Gene3D" id="3.60.120.10">
    <property type="entry name" value="Anthranilate synthase"/>
    <property type="match status" value="1"/>
</dbReference>
<organism evidence="2 3">
    <name type="scientific">Acinetobacter rudis</name>
    <dbReference type="NCBI Taxonomy" id="632955"/>
    <lineage>
        <taxon>Bacteria</taxon>
        <taxon>Pseudomonadati</taxon>
        <taxon>Pseudomonadota</taxon>
        <taxon>Gammaproteobacteria</taxon>
        <taxon>Moraxellales</taxon>
        <taxon>Moraxellaceae</taxon>
        <taxon>Acinetobacter</taxon>
    </lineage>
</organism>
<protein>
    <submittedName>
        <fullName evidence="2">Anthranilate synthase component I family protein</fullName>
    </submittedName>
</protein>
<dbReference type="Proteomes" id="UP001243844">
    <property type="component" value="Unassembled WGS sequence"/>
</dbReference>
<dbReference type="PRINTS" id="PR00095">
    <property type="entry name" value="ANTSNTHASEI"/>
</dbReference>
<dbReference type="InterPro" id="IPR005801">
    <property type="entry name" value="ADC_synthase"/>
</dbReference>
<comment type="caution">
    <text evidence="2">The sequence shown here is derived from an EMBL/GenBank/DDBJ whole genome shotgun (WGS) entry which is preliminary data.</text>
</comment>
<dbReference type="Pfam" id="PF00425">
    <property type="entry name" value="Chorismate_bind"/>
    <property type="match status" value="1"/>
</dbReference>
<proteinExistence type="predicted"/>
<dbReference type="InterPro" id="IPR019999">
    <property type="entry name" value="Anth_synth_I-like"/>
</dbReference>
<dbReference type="EMBL" id="JAVIDL010000051">
    <property type="protein sequence ID" value="MDQ8937146.1"/>
    <property type="molecule type" value="Genomic_DNA"/>
</dbReference>
<evidence type="ECO:0000313" key="3">
    <source>
        <dbReference type="Proteomes" id="UP001243844"/>
    </source>
</evidence>
<dbReference type="AlphaFoldDB" id="A0AAW8JEM3"/>
<evidence type="ECO:0000259" key="1">
    <source>
        <dbReference type="Pfam" id="PF00425"/>
    </source>
</evidence>
<dbReference type="GO" id="GO:0046820">
    <property type="term" value="F:4-amino-4-deoxychorismate synthase activity"/>
    <property type="evidence" value="ECO:0007669"/>
    <property type="project" value="TreeGrafter"/>
</dbReference>
<evidence type="ECO:0000313" key="2">
    <source>
        <dbReference type="EMBL" id="MDQ8937146.1"/>
    </source>
</evidence>